<dbReference type="EMBL" id="PZQS01000006">
    <property type="protein sequence ID" value="PVD28258.1"/>
    <property type="molecule type" value="Genomic_DNA"/>
</dbReference>
<accession>A0A2T7P4C4</accession>
<organism evidence="1 2">
    <name type="scientific">Pomacea canaliculata</name>
    <name type="common">Golden apple snail</name>
    <dbReference type="NCBI Taxonomy" id="400727"/>
    <lineage>
        <taxon>Eukaryota</taxon>
        <taxon>Metazoa</taxon>
        <taxon>Spiralia</taxon>
        <taxon>Lophotrochozoa</taxon>
        <taxon>Mollusca</taxon>
        <taxon>Gastropoda</taxon>
        <taxon>Caenogastropoda</taxon>
        <taxon>Architaenioglossa</taxon>
        <taxon>Ampullarioidea</taxon>
        <taxon>Ampullariidae</taxon>
        <taxon>Pomacea</taxon>
    </lineage>
</organism>
<sequence length="120" mass="13345">MSDVGNERDRDCNHVEVWDTWLTGGCSLGAPARRCYARRRRQDRADRLNIRLRRRSTVSQTEKQCTTWYCSSVAPPGGVYQTTASFPPTGAYPQKPGSCRCVFIAHPASETAFCAAATDL</sequence>
<reference evidence="1 2" key="1">
    <citation type="submission" date="2018-04" db="EMBL/GenBank/DDBJ databases">
        <title>The genome of golden apple snail Pomacea canaliculata provides insight into stress tolerance and invasive adaptation.</title>
        <authorList>
            <person name="Liu C."/>
            <person name="Liu B."/>
            <person name="Ren Y."/>
            <person name="Zhang Y."/>
            <person name="Wang H."/>
            <person name="Li S."/>
            <person name="Jiang F."/>
            <person name="Yin L."/>
            <person name="Zhang G."/>
            <person name="Qian W."/>
            <person name="Fan W."/>
        </authorList>
    </citation>
    <scope>NUCLEOTIDE SEQUENCE [LARGE SCALE GENOMIC DNA]</scope>
    <source>
        <strain evidence="1">SZHN2017</strain>
        <tissue evidence="1">Muscle</tissue>
    </source>
</reference>
<proteinExistence type="predicted"/>
<gene>
    <name evidence="1" type="ORF">C0Q70_10845</name>
</gene>
<comment type="caution">
    <text evidence="1">The sequence shown here is derived from an EMBL/GenBank/DDBJ whole genome shotgun (WGS) entry which is preliminary data.</text>
</comment>
<dbReference type="AlphaFoldDB" id="A0A2T7P4C4"/>
<evidence type="ECO:0000313" key="2">
    <source>
        <dbReference type="Proteomes" id="UP000245119"/>
    </source>
</evidence>
<keyword evidence="2" id="KW-1185">Reference proteome</keyword>
<dbReference type="Proteomes" id="UP000245119">
    <property type="component" value="Linkage Group LG6"/>
</dbReference>
<protein>
    <submittedName>
        <fullName evidence="1">Uncharacterized protein</fullName>
    </submittedName>
</protein>
<evidence type="ECO:0000313" key="1">
    <source>
        <dbReference type="EMBL" id="PVD28258.1"/>
    </source>
</evidence>
<name>A0A2T7P4C4_POMCA</name>